<sequence length="368" mass="40774">MNVPHWLKHVVVDEEEQDSTLPAIPQPETPNEPMDFLSRSWSLSANEISKALATKQNQPACAFHNNPITSIPQNLMLKSQNGRALRTGAIGKLFNHKESNKDKARIENAHMHAVLSIAGLAAALAKATDMNSTTSSGSKMSGALASATELVASYCIELAESAGAEHELVASVVRSAVGIRNASDLLTLTAAAATALRGEATLKTRLPKEAKRSAAISPYEKGMVVDPRSRASIHSEIEEEDLPFVGDLLQLTRKGVLRWKHVSIYINKKHQVTIELKSKHVGGAFSKKNKCIVYEVIDESEGWPFRKERENMEVYFGVKTAQGLMEFKCKNKIHRQKWVDEVKRILQRRSCIEEAENSLRFLNINKSI</sequence>
<dbReference type="Proteomes" id="UP001634393">
    <property type="component" value="Unassembled WGS sequence"/>
</dbReference>
<dbReference type="Pfam" id="PF05703">
    <property type="entry name" value="Auxin_canalis"/>
    <property type="match status" value="2"/>
</dbReference>
<dbReference type="PANTHER" id="PTHR31351:SF24">
    <property type="entry name" value="VAN3-BINDING PROTEIN-LIKE"/>
    <property type="match status" value="1"/>
</dbReference>
<dbReference type="EMBL" id="JBJXBP010000007">
    <property type="protein sequence ID" value="KAL3818216.1"/>
    <property type="molecule type" value="Genomic_DNA"/>
</dbReference>
<organism evidence="3 4">
    <name type="scientific">Penstemon smallii</name>
    <dbReference type="NCBI Taxonomy" id="265156"/>
    <lineage>
        <taxon>Eukaryota</taxon>
        <taxon>Viridiplantae</taxon>
        <taxon>Streptophyta</taxon>
        <taxon>Embryophyta</taxon>
        <taxon>Tracheophyta</taxon>
        <taxon>Spermatophyta</taxon>
        <taxon>Magnoliopsida</taxon>
        <taxon>eudicotyledons</taxon>
        <taxon>Gunneridae</taxon>
        <taxon>Pentapetalae</taxon>
        <taxon>asterids</taxon>
        <taxon>lamiids</taxon>
        <taxon>Lamiales</taxon>
        <taxon>Plantaginaceae</taxon>
        <taxon>Cheloneae</taxon>
        <taxon>Penstemon</taxon>
    </lineage>
</organism>
<evidence type="ECO:0000259" key="1">
    <source>
        <dbReference type="Pfam" id="PF05703"/>
    </source>
</evidence>
<accession>A0ABD3S1C5</accession>
<reference evidence="3 4" key="1">
    <citation type="submission" date="2024-12" db="EMBL/GenBank/DDBJ databases">
        <title>The unique morphological basis and parallel evolutionary history of personate flowers in Penstemon.</title>
        <authorList>
            <person name="Depatie T.H."/>
            <person name="Wessinger C.A."/>
        </authorList>
    </citation>
    <scope>NUCLEOTIDE SEQUENCE [LARGE SCALE GENOMIC DNA]</scope>
    <source>
        <strain evidence="3">WTNN_2</strain>
        <tissue evidence="3">Leaf</tissue>
    </source>
</reference>
<comment type="caution">
    <text evidence="3">The sequence shown here is derived from an EMBL/GenBank/DDBJ whole genome shotgun (WGS) entry which is preliminary data.</text>
</comment>
<dbReference type="Pfam" id="PF08458">
    <property type="entry name" value="PH_2"/>
    <property type="match status" value="1"/>
</dbReference>
<gene>
    <name evidence="3" type="ORF">ACJIZ3_004121</name>
</gene>
<evidence type="ECO:0000313" key="4">
    <source>
        <dbReference type="Proteomes" id="UP001634393"/>
    </source>
</evidence>
<dbReference type="PANTHER" id="PTHR31351">
    <property type="entry name" value="EXPRESSED PROTEIN"/>
    <property type="match status" value="1"/>
</dbReference>
<dbReference type="InterPro" id="IPR008546">
    <property type="entry name" value="VAN3-bd-like_auxin_canal"/>
</dbReference>
<feature type="domain" description="Pleckstrin-like plant" evidence="2">
    <location>
        <begin position="247"/>
        <end position="348"/>
    </location>
</feature>
<dbReference type="AlphaFoldDB" id="A0ABD3S1C5"/>
<name>A0ABD3S1C5_9LAMI</name>
<feature type="domain" description="VAN3-binding protein-like auxin canalisation" evidence="1">
    <location>
        <begin position="80"/>
        <end position="222"/>
    </location>
</feature>
<feature type="domain" description="VAN3-binding protein-like auxin canalisation" evidence="1">
    <location>
        <begin position="27"/>
        <end position="62"/>
    </location>
</feature>
<evidence type="ECO:0000259" key="2">
    <source>
        <dbReference type="Pfam" id="PF08458"/>
    </source>
</evidence>
<dbReference type="InterPro" id="IPR040269">
    <property type="entry name" value="VAB"/>
</dbReference>
<protein>
    <recommendedName>
        <fullName evidence="5">PH domain-containing protein</fullName>
    </recommendedName>
</protein>
<evidence type="ECO:0008006" key="5">
    <source>
        <dbReference type="Google" id="ProtNLM"/>
    </source>
</evidence>
<dbReference type="InterPro" id="IPR013666">
    <property type="entry name" value="PH_pln"/>
</dbReference>
<evidence type="ECO:0000313" key="3">
    <source>
        <dbReference type="EMBL" id="KAL3818216.1"/>
    </source>
</evidence>
<proteinExistence type="predicted"/>
<keyword evidence="4" id="KW-1185">Reference proteome</keyword>